<gene>
    <name evidence="1" type="ORF">KIN20_016387</name>
</gene>
<reference evidence="1" key="1">
    <citation type="submission" date="2021-06" db="EMBL/GenBank/DDBJ databases">
        <title>Parelaphostrongylus tenuis whole genome reference sequence.</title>
        <authorList>
            <person name="Garwood T.J."/>
            <person name="Larsen P.A."/>
            <person name="Fountain-Jones N.M."/>
            <person name="Garbe J.R."/>
            <person name="Macchietto M.G."/>
            <person name="Kania S.A."/>
            <person name="Gerhold R.W."/>
            <person name="Richards J.E."/>
            <person name="Wolf T.M."/>
        </authorList>
    </citation>
    <scope>NUCLEOTIDE SEQUENCE</scope>
    <source>
        <strain evidence="1">MNPRO001-30</strain>
        <tissue evidence="1">Meninges</tissue>
    </source>
</reference>
<accession>A0AAD5QMX0</accession>
<evidence type="ECO:0000313" key="1">
    <source>
        <dbReference type="EMBL" id="KAJ1358078.1"/>
    </source>
</evidence>
<name>A0AAD5QMX0_PARTN</name>
<proteinExistence type="predicted"/>
<dbReference type="AlphaFoldDB" id="A0AAD5QMX0"/>
<evidence type="ECO:0000313" key="2">
    <source>
        <dbReference type="Proteomes" id="UP001196413"/>
    </source>
</evidence>
<dbReference type="Proteomes" id="UP001196413">
    <property type="component" value="Unassembled WGS sequence"/>
</dbReference>
<protein>
    <submittedName>
        <fullName evidence="1">Uncharacterized protein</fullName>
    </submittedName>
</protein>
<keyword evidence="2" id="KW-1185">Reference proteome</keyword>
<comment type="caution">
    <text evidence="1">The sequence shown here is derived from an EMBL/GenBank/DDBJ whole genome shotgun (WGS) entry which is preliminary data.</text>
</comment>
<organism evidence="1 2">
    <name type="scientific">Parelaphostrongylus tenuis</name>
    <name type="common">Meningeal worm</name>
    <dbReference type="NCBI Taxonomy" id="148309"/>
    <lineage>
        <taxon>Eukaryota</taxon>
        <taxon>Metazoa</taxon>
        <taxon>Ecdysozoa</taxon>
        <taxon>Nematoda</taxon>
        <taxon>Chromadorea</taxon>
        <taxon>Rhabditida</taxon>
        <taxon>Rhabditina</taxon>
        <taxon>Rhabditomorpha</taxon>
        <taxon>Strongyloidea</taxon>
        <taxon>Metastrongylidae</taxon>
        <taxon>Parelaphostrongylus</taxon>
    </lineage>
</organism>
<dbReference type="EMBL" id="JAHQIW010003293">
    <property type="protein sequence ID" value="KAJ1358078.1"/>
    <property type="molecule type" value="Genomic_DNA"/>
</dbReference>
<sequence>MVYSEAVNVRAQASGIAVSKDIAKAFVERLVMQTVFDVLEQQGRNALLPDAIISSILAQLKIQINYDPLECKGATVNGDLNNIMGMPGMIPHCVIVGNTVTATCPERNPRGAGANVMCMVGVMDMDVEAISANYTTVLGTLTITNVIMANWSRDMWQTVVNRAVRMLAASPFSSQFSSASGTVN</sequence>